<protein>
    <submittedName>
        <fullName evidence="4">Uncharacterized protein</fullName>
    </submittedName>
</protein>
<dbReference type="PANTHER" id="PTHR24320">
    <property type="entry name" value="RETINOL DEHYDROGENASE"/>
    <property type="match status" value="1"/>
</dbReference>
<dbReference type="OrthoDB" id="191139at2759"/>
<gene>
    <name evidence="4" type="ORF">VOLCADRAFT_93690</name>
</gene>
<dbReference type="GeneID" id="9627844"/>
<evidence type="ECO:0000256" key="1">
    <source>
        <dbReference type="ARBA" id="ARBA00006484"/>
    </source>
</evidence>
<dbReference type="GO" id="GO:0016491">
    <property type="term" value="F:oxidoreductase activity"/>
    <property type="evidence" value="ECO:0007669"/>
    <property type="project" value="UniProtKB-KW"/>
</dbReference>
<feature type="compositionally biased region" description="Pro residues" evidence="3">
    <location>
        <begin position="104"/>
        <end position="127"/>
    </location>
</feature>
<dbReference type="EMBL" id="GL378354">
    <property type="protein sequence ID" value="EFJ45954.1"/>
    <property type="molecule type" value="Genomic_DNA"/>
</dbReference>
<dbReference type="InterPro" id="IPR036291">
    <property type="entry name" value="NAD(P)-bd_dom_sf"/>
</dbReference>
<dbReference type="InParanoid" id="D8U2S8"/>
<dbReference type="PRINTS" id="PR00081">
    <property type="entry name" value="GDHRDH"/>
</dbReference>
<dbReference type="Pfam" id="PF00106">
    <property type="entry name" value="adh_short"/>
    <property type="match status" value="1"/>
</dbReference>
<feature type="compositionally biased region" description="Basic and acidic residues" evidence="3">
    <location>
        <begin position="465"/>
        <end position="476"/>
    </location>
</feature>
<dbReference type="STRING" id="3068.D8U2S8"/>
<accession>D8U2S8</accession>
<dbReference type="AlphaFoldDB" id="D8U2S8"/>
<feature type="region of interest" description="Disordered" evidence="3">
    <location>
        <begin position="104"/>
        <end position="143"/>
    </location>
</feature>
<sequence>MDKQLSVKCGVEPVTSFMRLAHTALDGTVESFVNIFDNISERLCKRQESFPEPLHGMVAIVTGGNAGIGFATAQQLARRGAHVVLACRDKARAEAAVQAIARTPPLPGCEPLPPPPPPPPPSSPKTPPATAATTCGSSSRCSSPRLCNGIRSSAAPNCSPPLSPLPLPPPAVTAAAAPLLSVESMDLDLGRLSSVRSFAEEWRRRGLPLHLLVCNAGVMGPPQRLETQDGLEVQFQVNFLSHWLLANQLMGVERDRRVAAAVAADAPAAAAVSSAARAGGGSTRVVVVTSLTHRAGPLQWHDKQSTRSYEPFLSYGLSKLANILTAKELQRRFDMSPEYGQDTAVAVHPGLVSTDLANGFFAHRSTGWAADSPLKPLVEAAMEGFGQLVSHQRCCEVGPLLMRTPEQSAAVMLHACLAPSARVAGSYLALGRTAQPDQAAEDTSMASELWRLPPSHITLMQTHGNPKETAGDKPERGGLLAEVPR</sequence>
<evidence type="ECO:0000256" key="3">
    <source>
        <dbReference type="SAM" id="MobiDB-lite"/>
    </source>
</evidence>
<keyword evidence="5" id="KW-1185">Reference proteome</keyword>
<organism evidence="5">
    <name type="scientific">Volvox carteri f. nagariensis</name>
    <dbReference type="NCBI Taxonomy" id="3068"/>
    <lineage>
        <taxon>Eukaryota</taxon>
        <taxon>Viridiplantae</taxon>
        <taxon>Chlorophyta</taxon>
        <taxon>core chlorophytes</taxon>
        <taxon>Chlorophyceae</taxon>
        <taxon>CS clade</taxon>
        <taxon>Chlamydomonadales</taxon>
        <taxon>Volvocaceae</taxon>
        <taxon>Volvox</taxon>
    </lineage>
</organism>
<evidence type="ECO:0000313" key="4">
    <source>
        <dbReference type="EMBL" id="EFJ45954.1"/>
    </source>
</evidence>
<dbReference type="PANTHER" id="PTHR24320:SF286">
    <property type="entry name" value="NAD(P)-BINDING ROSSMANN-FOLD SUPERFAMILY PROTEIN"/>
    <property type="match status" value="1"/>
</dbReference>
<dbReference type="Gene3D" id="3.40.50.720">
    <property type="entry name" value="NAD(P)-binding Rossmann-like Domain"/>
    <property type="match status" value="1"/>
</dbReference>
<dbReference type="RefSeq" id="XP_002953032.1">
    <property type="nucleotide sequence ID" value="XM_002952986.1"/>
</dbReference>
<name>D8U2S8_VOLCA</name>
<dbReference type="SUPFAM" id="SSF51735">
    <property type="entry name" value="NAD(P)-binding Rossmann-fold domains"/>
    <property type="match status" value="1"/>
</dbReference>
<dbReference type="InterPro" id="IPR002347">
    <property type="entry name" value="SDR_fam"/>
</dbReference>
<evidence type="ECO:0000256" key="2">
    <source>
        <dbReference type="ARBA" id="ARBA00023002"/>
    </source>
</evidence>
<dbReference type="eggNOG" id="KOG1208">
    <property type="taxonomic scope" value="Eukaryota"/>
</dbReference>
<evidence type="ECO:0000313" key="5">
    <source>
        <dbReference type="Proteomes" id="UP000001058"/>
    </source>
</evidence>
<comment type="similarity">
    <text evidence="1">Belongs to the short-chain dehydrogenases/reductases (SDR) family.</text>
</comment>
<dbReference type="KEGG" id="vcn:VOLCADRAFT_93690"/>
<proteinExistence type="inferred from homology"/>
<feature type="region of interest" description="Disordered" evidence="3">
    <location>
        <begin position="458"/>
        <end position="485"/>
    </location>
</feature>
<reference evidence="4 5" key="1">
    <citation type="journal article" date="2010" name="Science">
        <title>Genomic analysis of organismal complexity in the multicellular green alga Volvox carteri.</title>
        <authorList>
            <person name="Prochnik S.E."/>
            <person name="Umen J."/>
            <person name="Nedelcu A.M."/>
            <person name="Hallmann A."/>
            <person name="Miller S.M."/>
            <person name="Nishii I."/>
            <person name="Ferris P."/>
            <person name="Kuo A."/>
            <person name="Mitros T."/>
            <person name="Fritz-Laylin L.K."/>
            <person name="Hellsten U."/>
            <person name="Chapman J."/>
            <person name="Simakov O."/>
            <person name="Rensing S.A."/>
            <person name="Terry A."/>
            <person name="Pangilinan J."/>
            <person name="Kapitonov V."/>
            <person name="Jurka J."/>
            <person name="Salamov A."/>
            <person name="Shapiro H."/>
            <person name="Schmutz J."/>
            <person name="Grimwood J."/>
            <person name="Lindquist E."/>
            <person name="Lucas S."/>
            <person name="Grigoriev I.V."/>
            <person name="Schmitt R."/>
            <person name="Kirk D."/>
            <person name="Rokhsar D.S."/>
        </authorList>
    </citation>
    <scope>NUCLEOTIDE SEQUENCE [LARGE SCALE GENOMIC DNA]</scope>
    <source>
        <strain evidence="5">f. Nagariensis / Eve</strain>
    </source>
</reference>
<dbReference type="Proteomes" id="UP000001058">
    <property type="component" value="Unassembled WGS sequence"/>
</dbReference>
<feature type="compositionally biased region" description="Low complexity" evidence="3">
    <location>
        <begin position="128"/>
        <end position="143"/>
    </location>
</feature>
<keyword evidence="2" id="KW-0560">Oxidoreductase</keyword>